<feature type="region of interest" description="Disordered" evidence="1">
    <location>
        <begin position="213"/>
        <end position="245"/>
    </location>
</feature>
<evidence type="ECO:0000313" key="2">
    <source>
        <dbReference type="EMBL" id="KAB2569712.1"/>
    </source>
</evidence>
<dbReference type="AlphaFoldDB" id="A0A5N5CWN3"/>
<evidence type="ECO:0000313" key="3">
    <source>
        <dbReference type="Proteomes" id="UP000325902"/>
    </source>
</evidence>
<dbReference type="EMBL" id="VCHE01000174">
    <property type="protein sequence ID" value="KAB2569712.1"/>
    <property type="molecule type" value="Genomic_DNA"/>
</dbReference>
<dbReference type="OrthoDB" id="6359816at2759"/>
<dbReference type="Gene3D" id="3.30.710.10">
    <property type="entry name" value="Potassium Channel Kv1.1, Chain A"/>
    <property type="match status" value="1"/>
</dbReference>
<evidence type="ECO:0008006" key="4">
    <source>
        <dbReference type="Google" id="ProtNLM"/>
    </source>
</evidence>
<sequence length="245" mass="27857">MFNDPPEAVRAMVNYLYTATYPKHGLNGPDLVLFHLDVYIIATTYLVEGLARIAKNSLAQELDNTPEVLPDVTNALRECNFRFRTFPKMRGLYRGIKKWAIGKFEDTYDDNTWKVMAKESPGFIQDVTKEAWRQWERSCTREAAIWLEHFEGPDSTGRVRVDNAECPGGCEYIQDRLILSTKGVAKQECVHCGKLYTSAEWFANSVLSISEYPESETTDDGSDSFDIWGEDAVDYSDGEEDSESD</sequence>
<gene>
    <name evidence="2" type="ORF">DBV05_g11626</name>
</gene>
<accession>A0A5N5CWN3</accession>
<proteinExistence type="predicted"/>
<name>A0A5N5CWN3_9PEZI</name>
<evidence type="ECO:0000256" key="1">
    <source>
        <dbReference type="SAM" id="MobiDB-lite"/>
    </source>
</evidence>
<keyword evidence="3" id="KW-1185">Reference proteome</keyword>
<dbReference type="Proteomes" id="UP000325902">
    <property type="component" value="Unassembled WGS sequence"/>
</dbReference>
<reference evidence="2 3" key="1">
    <citation type="journal article" date="2019" name="Sci. Rep.">
        <title>A multi-omics analysis of the grapevine pathogen Lasiodiplodia theobromae reveals that temperature affects the expression of virulence- and pathogenicity-related genes.</title>
        <authorList>
            <person name="Felix C."/>
            <person name="Meneses R."/>
            <person name="Goncalves M.F.M."/>
            <person name="Tilleman L."/>
            <person name="Duarte A.S."/>
            <person name="Jorrin-Novo J.V."/>
            <person name="Van de Peer Y."/>
            <person name="Deforce D."/>
            <person name="Van Nieuwerburgh F."/>
            <person name="Esteves A.C."/>
            <person name="Alves A."/>
        </authorList>
    </citation>
    <scope>NUCLEOTIDE SEQUENCE [LARGE SCALE GENOMIC DNA]</scope>
    <source>
        <strain evidence="2 3">LA-SOL3</strain>
    </source>
</reference>
<protein>
    <recommendedName>
        <fullName evidence="4">BTB domain-containing protein</fullName>
    </recommendedName>
</protein>
<comment type="caution">
    <text evidence="2">The sequence shown here is derived from an EMBL/GenBank/DDBJ whole genome shotgun (WGS) entry which is preliminary data.</text>
</comment>
<organism evidence="2 3">
    <name type="scientific">Lasiodiplodia theobromae</name>
    <dbReference type="NCBI Taxonomy" id="45133"/>
    <lineage>
        <taxon>Eukaryota</taxon>
        <taxon>Fungi</taxon>
        <taxon>Dikarya</taxon>
        <taxon>Ascomycota</taxon>
        <taxon>Pezizomycotina</taxon>
        <taxon>Dothideomycetes</taxon>
        <taxon>Dothideomycetes incertae sedis</taxon>
        <taxon>Botryosphaeriales</taxon>
        <taxon>Botryosphaeriaceae</taxon>
        <taxon>Lasiodiplodia</taxon>
    </lineage>
</organism>
<dbReference type="InterPro" id="IPR011333">
    <property type="entry name" value="SKP1/BTB/POZ_sf"/>
</dbReference>